<dbReference type="OrthoDB" id="9801725at2"/>
<dbReference type="Pfam" id="PF01894">
    <property type="entry name" value="YjbQ"/>
    <property type="match status" value="1"/>
</dbReference>
<protein>
    <submittedName>
        <fullName evidence="1">Secondary thiamine-phosphate synthase enzyme</fullName>
    </submittedName>
</protein>
<dbReference type="STRING" id="52560.SAMN04488082_102213"/>
<dbReference type="NCBIfam" id="TIGR00149">
    <property type="entry name" value="TIGR00149_YjbQ"/>
    <property type="match status" value="1"/>
</dbReference>
<reference evidence="2" key="1">
    <citation type="submission" date="2016-10" db="EMBL/GenBank/DDBJ databases">
        <authorList>
            <person name="Varghese N."/>
            <person name="Submissions S."/>
        </authorList>
    </citation>
    <scope>NUCLEOTIDE SEQUENCE [LARGE SCALE GENOMIC DNA]</scope>
    <source>
        <strain evidence="2">DSM 5918</strain>
    </source>
</reference>
<dbReference type="AlphaFoldDB" id="A0A1I3Q517"/>
<sequence length="138" mass="15956">MKSYRKELWFQVPTRRAFINITGDVEQCLAESGIREGLVLVNAMHITASVFINDDESGLHHDYEKWLEKLAPHEPVSQYRHNVGEDNADAHMKRQIMGREVVVAVTGGRLDFGTWERIFYGEFDGRRKKRVLVKIIGE</sequence>
<accession>A0A1I3Q517</accession>
<dbReference type="PANTHER" id="PTHR30615">
    <property type="entry name" value="UNCHARACTERIZED PROTEIN YJBQ-RELATED"/>
    <property type="match status" value="1"/>
</dbReference>
<evidence type="ECO:0000313" key="1">
    <source>
        <dbReference type="EMBL" id="SFJ28769.1"/>
    </source>
</evidence>
<dbReference type="PIRSF" id="PIRSF004681">
    <property type="entry name" value="UCP004681"/>
    <property type="match status" value="1"/>
</dbReference>
<dbReference type="Gene3D" id="2.60.120.460">
    <property type="entry name" value="YjbQ-like"/>
    <property type="match status" value="1"/>
</dbReference>
<dbReference type="InterPro" id="IPR001602">
    <property type="entry name" value="UPF0047_YjbQ-like"/>
</dbReference>
<organism evidence="1 2">
    <name type="scientific">Desulfomicrobium apsheronum</name>
    <dbReference type="NCBI Taxonomy" id="52560"/>
    <lineage>
        <taxon>Bacteria</taxon>
        <taxon>Pseudomonadati</taxon>
        <taxon>Thermodesulfobacteriota</taxon>
        <taxon>Desulfovibrionia</taxon>
        <taxon>Desulfovibrionales</taxon>
        <taxon>Desulfomicrobiaceae</taxon>
        <taxon>Desulfomicrobium</taxon>
    </lineage>
</organism>
<dbReference type="EMBL" id="FORX01000002">
    <property type="protein sequence ID" value="SFJ28769.1"/>
    <property type="molecule type" value="Genomic_DNA"/>
</dbReference>
<dbReference type="SUPFAM" id="SSF111038">
    <property type="entry name" value="YjbQ-like"/>
    <property type="match status" value="1"/>
</dbReference>
<dbReference type="InterPro" id="IPR035917">
    <property type="entry name" value="YjbQ-like_sf"/>
</dbReference>
<dbReference type="Proteomes" id="UP000198635">
    <property type="component" value="Unassembled WGS sequence"/>
</dbReference>
<evidence type="ECO:0000313" key="2">
    <source>
        <dbReference type="Proteomes" id="UP000198635"/>
    </source>
</evidence>
<keyword evidence="2" id="KW-1185">Reference proteome</keyword>
<dbReference type="PANTHER" id="PTHR30615:SF2">
    <property type="entry name" value="YJBQ FAMILY PROTEIN"/>
    <property type="match status" value="1"/>
</dbReference>
<proteinExistence type="predicted"/>
<gene>
    <name evidence="1" type="ORF">SAMN04488082_102213</name>
</gene>
<dbReference type="RefSeq" id="WP_092188470.1">
    <property type="nucleotide sequence ID" value="NZ_FORX01000002.1"/>
</dbReference>
<name>A0A1I3Q517_9BACT</name>